<comment type="caution">
    <text evidence="1">The sequence shown here is derived from an EMBL/GenBank/DDBJ whole genome shotgun (WGS) entry which is preliminary data.</text>
</comment>
<evidence type="ECO:0000313" key="2">
    <source>
        <dbReference type="Proteomes" id="UP000050833"/>
    </source>
</evidence>
<dbReference type="RefSeq" id="WP_055940603.1">
    <property type="nucleotide sequence ID" value="NZ_JAQDCV010000006.1"/>
</dbReference>
<dbReference type="Proteomes" id="UP000050833">
    <property type="component" value="Unassembled WGS sequence"/>
</dbReference>
<dbReference type="AlphaFoldDB" id="A0AAW3JVX7"/>
<evidence type="ECO:0000313" key="1">
    <source>
        <dbReference type="EMBL" id="KQC85754.1"/>
    </source>
</evidence>
<proteinExistence type="predicted"/>
<keyword evidence="2" id="KW-1185">Reference proteome</keyword>
<sequence>MEKGGEDVLKRLYAPTQEIYCFIGFNDFIIGQLHKYLMCQGGNLFITDEFKSFYYIKENVKADISYFLNLIFEEDSMGFIPVKRNIRITSEALIDLYNLVYVNEYKTVLQYMENRHNYSFNEKFKKYCYRGDFTIQSKLNIAKDNGFGNELDFLKNGLLKETNKYIHASIFVQPNNYDFDSKLGEAKALLQLELKIYQLALKILCNKYNFDISLYTYNYQAPFEQVYSYCVEKIKCMYLIDMQNPYSFI</sequence>
<name>A0AAW3JVX7_9FIRM</name>
<reference evidence="1 2" key="1">
    <citation type="submission" date="2015-10" db="EMBL/GenBank/DDBJ databases">
        <title>Butyribacter intestini gen. nov., sp. nov., a butyric acid-producing bacterium of the family Lachnospiraceae isolated from the human faeces.</title>
        <authorList>
            <person name="Zou Y."/>
            <person name="Xue W."/>
            <person name="Luo G."/>
            <person name="Lv M."/>
        </authorList>
    </citation>
    <scope>NUCLEOTIDE SEQUENCE [LARGE SCALE GENOMIC DNA]</scope>
    <source>
        <strain evidence="1 2">TF01-11</strain>
    </source>
</reference>
<protein>
    <submittedName>
        <fullName evidence="1">Uncharacterized protein</fullName>
    </submittedName>
</protein>
<accession>A0AAW3JVX7</accession>
<dbReference type="EMBL" id="LLKB01000001">
    <property type="protein sequence ID" value="KQC85754.1"/>
    <property type="molecule type" value="Genomic_DNA"/>
</dbReference>
<gene>
    <name evidence="1" type="ORF">APZ18_00670</name>
</gene>
<organism evidence="1 2">
    <name type="scientific">Butyribacter intestini</name>
    <dbReference type="NCBI Taxonomy" id="1703332"/>
    <lineage>
        <taxon>Bacteria</taxon>
        <taxon>Bacillati</taxon>
        <taxon>Bacillota</taxon>
        <taxon>Clostridia</taxon>
        <taxon>Lachnospirales</taxon>
        <taxon>Lachnospiraceae</taxon>
        <taxon>Butyribacter</taxon>
    </lineage>
</organism>